<dbReference type="EMBL" id="JBHTNF010000004">
    <property type="protein sequence ID" value="MFD1328111.1"/>
    <property type="molecule type" value="Genomic_DNA"/>
</dbReference>
<feature type="transmembrane region" description="Helical" evidence="2">
    <location>
        <begin position="21"/>
        <end position="41"/>
    </location>
</feature>
<feature type="region of interest" description="Disordered" evidence="1">
    <location>
        <begin position="93"/>
        <end position="114"/>
    </location>
</feature>
<evidence type="ECO:0000313" key="5">
    <source>
        <dbReference type="Proteomes" id="UP001597173"/>
    </source>
</evidence>
<reference evidence="5" key="1">
    <citation type="journal article" date="2019" name="Int. J. Syst. Evol. Microbiol.">
        <title>The Global Catalogue of Microorganisms (GCM) 10K type strain sequencing project: providing services to taxonomists for standard genome sequencing and annotation.</title>
        <authorList>
            <consortium name="The Broad Institute Genomics Platform"/>
            <consortium name="The Broad Institute Genome Sequencing Center for Infectious Disease"/>
            <person name="Wu L."/>
            <person name="Ma J."/>
        </authorList>
    </citation>
    <scope>NUCLEOTIDE SEQUENCE [LARGE SCALE GENOMIC DNA]</scope>
    <source>
        <strain evidence="5">CCUG 55609</strain>
    </source>
</reference>
<dbReference type="InterPro" id="IPR002035">
    <property type="entry name" value="VWF_A"/>
</dbReference>
<keyword evidence="5" id="KW-1185">Reference proteome</keyword>
<dbReference type="CDD" id="cd00198">
    <property type="entry name" value="vWFA"/>
    <property type="match status" value="1"/>
</dbReference>
<dbReference type="Pfam" id="PF13400">
    <property type="entry name" value="Tad"/>
    <property type="match status" value="1"/>
</dbReference>
<evidence type="ECO:0000259" key="3">
    <source>
        <dbReference type="PROSITE" id="PS50234"/>
    </source>
</evidence>
<gene>
    <name evidence="4" type="ORF">ACFQ33_09410</name>
</gene>
<dbReference type="SMART" id="SM00327">
    <property type="entry name" value="VWA"/>
    <property type="match status" value="1"/>
</dbReference>
<dbReference type="InterPro" id="IPR036465">
    <property type="entry name" value="vWFA_dom_sf"/>
</dbReference>
<comment type="caution">
    <text evidence="4">The sequence shown here is derived from an EMBL/GenBank/DDBJ whole genome shotgun (WGS) entry which is preliminary data.</text>
</comment>
<dbReference type="InterPro" id="IPR028087">
    <property type="entry name" value="Tad_N"/>
</dbReference>
<evidence type="ECO:0000256" key="1">
    <source>
        <dbReference type="SAM" id="MobiDB-lite"/>
    </source>
</evidence>
<dbReference type="Gene3D" id="3.40.50.410">
    <property type="entry name" value="von Willebrand factor, type A domain"/>
    <property type="match status" value="1"/>
</dbReference>
<organism evidence="4 5">
    <name type="scientific">Mycoplana ramosa</name>
    <name type="common">Mycoplana bullata</name>
    <dbReference type="NCBI Taxonomy" id="40837"/>
    <lineage>
        <taxon>Bacteria</taxon>
        <taxon>Pseudomonadati</taxon>
        <taxon>Pseudomonadota</taxon>
        <taxon>Alphaproteobacteria</taxon>
        <taxon>Hyphomicrobiales</taxon>
        <taxon>Rhizobiaceae</taxon>
        <taxon>Mycoplana</taxon>
    </lineage>
</organism>
<evidence type="ECO:0000256" key="2">
    <source>
        <dbReference type="SAM" id="Phobius"/>
    </source>
</evidence>
<evidence type="ECO:0000313" key="4">
    <source>
        <dbReference type="EMBL" id="MFD1328111.1"/>
    </source>
</evidence>
<dbReference type="RefSeq" id="WP_374837660.1">
    <property type="nucleotide sequence ID" value="NZ_JBHEEW010000005.1"/>
</dbReference>
<feature type="domain" description="VWFA" evidence="3">
    <location>
        <begin position="176"/>
        <end position="390"/>
    </location>
</feature>
<accession>A0ABW3YW31</accession>
<keyword evidence="2" id="KW-0812">Transmembrane</keyword>
<feature type="compositionally biased region" description="Basic and acidic residues" evidence="1">
    <location>
        <begin position="101"/>
        <end position="110"/>
    </location>
</feature>
<name>A0ABW3YW31_MYCRA</name>
<protein>
    <submittedName>
        <fullName evidence="4">Pilus assembly protein TadG-related protein</fullName>
    </submittedName>
</protein>
<keyword evidence="2" id="KW-0472">Membrane</keyword>
<keyword evidence="2" id="KW-1133">Transmembrane helix</keyword>
<dbReference type="Proteomes" id="UP001597173">
    <property type="component" value="Unassembled WGS sequence"/>
</dbReference>
<dbReference type="Pfam" id="PF00092">
    <property type="entry name" value="VWA"/>
    <property type="match status" value="1"/>
</dbReference>
<proteinExistence type="predicted"/>
<dbReference type="PROSITE" id="PS50234">
    <property type="entry name" value="VWFA"/>
    <property type="match status" value="1"/>
</dbReference>
<dbReference type="SUPFAM" id="SSF53300">
    <property type="entry name" value="vWA-like"/>
    <property type="match status" value="1"/>
</dbReference>
<sequence length="403" mass="42964">MKLATEKQGVLSRLAKDRRGNFGMMTALLLPVLLGAGGISIDVTKMMMTKNRLQDAADSAALAAASALANDGYSIEAAKLLALRFIETQMRSGGNVDGDGTDTKNPDNKDPSSFASSVVNIEETPTGKSSKAWVITVTASMDMDLNPLTRLLVKDKATITANTSAESATESKNALSMYLVLDKSGSMLANTEQKIVPVTSCYQYNDSGNLLNKNPISPCYVKKIEALKTAAGSLFDTLDAADPDTIYVRTGTVSYNSERGTTYKINWGTTASRTQVNALEGGGGTSSTAAMQAAYDKLMASTENTEHQKKNQQVPTKYIVFMTDGNNNNSSDDTKTLNICKTAKTAGVKIYTVAFMAPPRGQQLLSNCATPGSFFVADKMSDLVKAFEKIGQEAAATIARLTH</sequence>